<keyword evidence="2" id="KW-0812">Transmembrane</keyword>
<proteinExistence type="predicted"/>
<evidence type="ECO:0000313" key="5">
    <source>
        <dbReference type="EMBL" id="SCL84820.1"/>
    </source>
</evidence>
<evidence type="ECO:0000313" key="8">
    <source>
        <dbReference type="Proteomes" id="UP000219860"/>
    </source>
</evidence>
<evidence type="ECO:0000313" key="3">
    <source>
        <dbReference type="EMBL" id="CXI70308.1"/>
    </source>
</evidence>
<gene>
    <name evidence="3" type="ORF">PBK173_000313000</name>
    <name evidence="4" type="ORF">PBNK65E_000515300</name>
    <name evidence="6" type="ORF">PBSP11A_000515500</name>
    <name evidence="5" type="ORF">PBSP11RLL_000516600</name>
</gene>
<dbReference type="OrthoDB" id="373137at2759"/>
<dbReference type="NCBIfam" id="TIGR01590">
    <property type="entry name" value="yir-bir-cir_Pla"/>
    <property type="match status" value="1"/>
</dbReference>
<dbReference type="EMBL" id="FMII01000264">
    <property type="protein sequence ID" value="SCL86219.1"/>
    <property type="molecule type" value="Genomic_DNA"/>
</dbReference>
<name>A0A122IHB8_PLABE</name>
<evidence type="ECO:0000313" key="9">
    <source>
        <dbReference type="Proteomes" id="UP000219974"/>
    </source>
</evidence>
<sequence>MDDYVCRRFLFVRNWFPDKLGSDGNYKFISDKDFKEYCINEKCDSDLEKINAVCLMLFNQFFGNSSSLKYHNNINIVEYIMIWLSYMLNLKKQENKTNLQYFYETYINNDKYKKSITGVTEYKNYKDLIDQKKYFWGMDSNIISNFYEAFKLLCEMHTNFDEKTSYCTNCLQNANKFVNKYKEMRQNSVITSNSSYKQLLSTLSNDYNNFKNYCTSKGGNCKDIPSLPSIETTKITANLPEQTKQTQQTVETSEQTKQTQQTVETSEQTAQGSAHSSGQFYEDPSSSPIGNKLFTVLSIFGAIAFFLGISYKYSLFGFRKRTQKQYLREKIKNTKKRMNH</sequence>
<dbReference type="Proteomes" id="UP000220214">
    <property type="component" value="Unassembled WGS sequence"/>
</dbReference>
<dbReference type="EMBL" id="LT160031">
    <property type="protein sequence ID" value="CXI70308.1"/>
    <property type="molecule type" value="Genomic_DNA"/>
</dbReference>
<evidence type="ECO:0000313" key="7">
    <source>
        <dbReference type="Proteomes" id="UP000069549"/>
    </source>
</evidence>
<dbReference type="Proteomes" id="UP000219974">
    <property type="component" value="Unassembled WGS sequence"/>
</dbReference>
<feature type="region of interest" description="Disordered" evidence="1">
    <location>
        <begin position="236"/>
        <end position="259"/>
    </location>
</feature>
<evidence type="ECO:0000256" key="1">
    <source>
        <dbReference type="SAM" id="MobiDB-lite"/>
    </source>
</evidence>
<reference evidence="3 7" key="1">
    <citation type="submission" date="2016-02" db="EMBL/GenBank/DDBJ databases">
        <authorList>
            <consortium name="Pathogen Informatics"/>
        </authorList>
    </citation>
    <scope>NUCLEOTIDE SEQUENCE [LARGE SCALE GENOMIC DNA]</scope>
    <source>
        <strain evidence="3 7">K173</strain>
        <strain evidence="4 10">NK65e</strain>
        <strain evidence="6 8">SP11 Antwerpcl1</strain>
        <strain evidence="5 9">SP11 RLL</strain>
    </source>
</reference>
<evidence type="ECO:0000313" key="4">
    <source>
        <dbReference type="EMBL" id="SBW38317.1"/>
    </source>
</evidence>
<dbReference type="Proteomes" id="UP000219860">
    <property type="component" value="Unassembled WGS sequence"/>
</dbReference>
<dbReference type="OMA" id="CEMHTNF"/>
<dbReference type="InterPro" id="IPR006477">
    <property type="entry name" value="Yir_bir_cir"/>
</dbReference>
<feature type="transmembrane region" description="Helical" evidence="2">
    <location>
        <begin position="293"/>
        <end position="311"/>
    </location>
</feature>
<dbReference type="AlphaFoldDB" id="A0A122IHB8"/>
<keyword evidence="2" id="KW-0472">Membrane</keyword>
<keyword evidence="2" id="KW-1133">Transmembrane helix</keyword>
<organism evidence="3 7">
    <name type="scientific">Plasmodium berghei</name>
    <dbReference type="NCBI Taxonomy" id="5821"/>
    <lineage>
        <taxon>Eukaryota</taxon>
        <taxon>Sar</taxon>
        <taxon>Alveolata</taxon>
        <taxon>Apicomplexa</taxon>
        <taxon>Aconoidasida</taxon>
        <taxon>Haemosporida</taxon>
        <taxon>Plasmodiidae</taxon>
        <taxon>Plasmodium</taxon>
        <taxon>Plasmodium (Vinckeia)</taxon>
    </lineage>
</organism>
<feature type="compositionally biased region" description="Low complexity" evidence="1">
    <location>
        <begin position="241"/>
        <end position="259"/>
    </location>
</feature>
<dbReference type="Proteomes" id="UP000069549">
    <property type="component" value="Chromosome 11"/>
</dbReference>
<protein>
    <submittedName>
        <fullName evidence="3">BIR protein</fullName>
    </submittedName>
</protein>
<dbReference type="EMBL" id="FLVA01000234">
    <property type="protein sequence ID" value="SBW38317.1"/>
    <property type="molecule type" value="Genomic_DNA"/>
</dbReference>
<evidence type="ECO:0000256" key="2">
    <source>
        <dbReference type="SAM" id="Phobius"/>
    </source>
</evidence>
<evidence type="ECO:0000313" key="10">
    <source>
        <dbReference type="Proteomes" id="UP000220214"/>
    </source>
</evidence>
<dbReference type="Pfam" id="PF06022">
    <property type="entry name" value="Cir_Bir_Yir"/>
    <property type="match status" value="1"/>
</dbReference>
<dbReference type="EMBL" id="FMIH01000238">
    <property type="protein sequence ID" value="SCL84820.1"/>
    <property type="molecule type" value="Genomic_DNA"/>
</dbReference>
<evidence type="ECO:0000313" key="6">
    <source>
        <dbReference type="EMBL" id="SCL86219.1"/>
    </source>
</evidence>
<accession>A0A122IHB8</accession>
<dbReference type="VEuPathDB" id="PlasmoDB:PBANKA_1146700"/>